<dbReference type="AlphaFoldDB" id="A0A9Q8LET0"/>
<dbReference type="EMBL" id="CP090165">
    <property type="protein sequence ID" value="UJO15368.1"/>
    <property type="molecule type" value="Genomic_DNA"/>
</dbReference>
<feature type="compositionally biased region" description="Basic and acidic residues" evidence="1">
    <location>
        <begin position="555"/>
        <end position="565"/>
    </location>
</feature>
<reference evidence="2" key="1">
    <citation type="submission" date="2021-12" db="EMBL/GenBank/DDBJ databases">
        <authorList>
            <person name="Zaccaron A."/>
            <person name="Stergiopoulos I."/>
        </authorList>
    </citation>
    <scope>NUCLEOTIDE SEQUENCE</scope>
    <source>
        <strain evidence="2">Race5_Kim</strain>
    </source>
</reference>
<dbReference type="GeneID" id="71988525"/>
<dbReference type="RefSeq" id="XP_047759734.1">
    <property type="nucleotide sequence ID" value="XM_047907795.1"/>
</dbReference>
<feature type="region of interest" description="Disordered" evidence="1">
    <location>
        <begin position="507"/>
        <end position="565"/>
    </location>
</feature>
<accession>A0A9Q8LET0</accession>
<dbReference type="KEGG" id="ffu:CLAFUR5_08647"/>
<reference evidence="2" key="2">
    <citation type="journal article" date="2022" name="Microb. Genom.">
        <title>A chromosome-scale genome assembly of the tomato pathogen Cladosporium fulvum reveals a compartmentalized genome architecture and the presence of a dispensable chromosome.</title>
        <authorList>
            <person name="Zaccaron A.Z."/>
            <person name="Chen L.H."/>
            <person name="Samaras A."/>
            <person name="Stergiopoulos I."/>
        </authorList>
    </citation>
    <scope>NUCLEOTIDE SEQUENCE</scope>
    <source>
        <strain evidence="2">Race5_Kim</strain>
    </source>
</reference>
<evidence type="ECO:0000313" key="3">
    <source>
        <dbReference type="Proteomes" id="UP000756132"/>
    </source>
</evidence>
<feature type="compositionally biased region" description="Basic and acidic residues" evidence="1">
    <location>
        <begin position="507"/>
        <end position="527"/>
    </location>
</feature>
<feature type="compositionally biased region" description="Basic residues" evidence="1">
    <location>
        <begin position="528"/>
        <end position="544"/>
    </location>
</feature>
<evidence type="ECO:0000256" key="1">
    <source>
        <dbReference type="SAM" id="MobiDB-lite"/>
    </source>
</evidence>
<organism evidence="2 3">
    <name type="scientific">Passalora fulva</name>
    <name type="common">Tomato leaf mold</name>
    <name type="synonym">Cladosporium fulvum</name>
    <dbReference type="NCBI Taxonomy" id="5499"/>
    <lineage>
        <taxon>Eukaryota</taxon>
        <taxon>Fungi</taxon>
        <taxon>Dikarya</taxon>
        <taxon>Ascomycota</taxon>
        <taxon>Pezizomycotina</taxon>
        <taxon>Dothideomycetes</taxon>
        <taxon>Dothideomycetidae</taxon>
        <taxon>Mycosphaerellales</taxon>
        <taxon>Mycosphaerellaceae</taxon>
        <taxon>Fulvia</taxon>
    </lineage>
</organism>
<protein>
    <submittedName>
        <fullName evidence="2">Uncharacterized protein</fullName>
    </submittedName>
</protein>
<sequence length="565" mass="63272">MNLLRHAKSQGLLGPSARPGTNSPYYISAGHPFCHLLYEAAPKLIELFPSLTQDHDLSNCIDSFSRRYRQFLEDPNSRISLLLVSSSQVHQDIFDVLGNSRSHLESAVSRTHSGMIRAYNWLDDKTYRADPAYITAYHCSPYRSELDIHIDATTDTFVRGTISKECNQSLSWLVHTFPALAGCLLRRWNELTYLDGVALCNKSDIVQSVAFLTQACRDHEYFSAHFRWSDLESLVDTHGEFSIGLRKSTEGLTQGLSIAKKFGMAMGIPIKQISTNEWQQMDLPRKDRSVLSPLLRVSAKTSTATDVLLRDILSRLKLTESRVLTRSGNQSLAQSTLSSVDEILDRLKQKLQAEEKALMFDYHGFHTVVGWAFQRVAKLLAERLPAKDDEEIMETWEYKKLVNFILWESTCRESNVLVGRFGESSVNALTIATEAVEAAVAGNERYASQNADQAMKDGLVDDESRQDVEVSQWFAPRRTSTHKIELIGKSLTITSVAAMSRAELAHLPDGDEQSSAHDDQEGDSKSRRQERRRRCKAEKKAAKKAAKEAGAGELGVDRGDGNPVS</sequence>
<dbReference type="Proteomes" id="UP000756132">
    <property type="component" value="Chromosome 3"/>
</dbReference>
<name>A0A9Q8LET0_PASFU</name>
<evidence type="ECO:0000313" key="2">
    <source>
        <dbReference type="EMBL" id="UJO15368.1"/>
    </source>
</evidence>
<proteinExistence type="predicted"/>
<keyword evidence="3" id="KW-1185">Reference proteome</keyword>
<gene>
    <name evidence="2" type="ORF">CLAFUR5_08647</name>
</gene>